<sequence>MRYLLDTRVVLWQLSGTRPLGRAATAAIGGAAELAFSVVSFAEIGLKAAIGKLVVPDDIDAHVTAAGLRVLGLGVEHGLAVARLPLHHRDPFDRLLIAQAQRDGYTLVSADERVRAYDVAVLDPLV</sequence>
<keyword evidence="4" id="KW-0460">Magnesium</keyword>
<evidence type="ECO:0000256" key="1">
    <source>
        <dbReference type="ARBA" id="ARBA00022722"/>
    </source>
</evidence>
<dbReference type="InterPro" id="IPR029060">
    <property type="entry name" value="PIN-like_dom_sf"/>
</dbReference>
<accession>A0A840IB21</accession>
<dbReference type="Pfam" id="PF01850">
    <property type="entry name" value="PIN"/>
    <property type="match status" value="1"/>
</dbReference>
<dbReference type="AlphaFoldDB" id="A0A840IB21"/>
<dbReference type="Gene3D" id="3.40.50.1010">
    <property type="entry name" value="5'-nuclease"/>
    <property type="match status" value="1"/>
</dbReference>
<dbReference type="EMBL" id="JACHNU010000001">
    <property type="protein sequence ID" value="MBB4662089.1"/>
    <property type="molecule type" value="Genomic_DNA"/>
</dbReference>
<evidence type="ECO:0000256" key="2">
    <source>
        <dbReference type="ARBA" id="ARBA00022723"/>
    </source>
</evidence>
<dbReference type="InterPro" id="IPR041705">
    <property type="entry name" value="PIN_Sll0205"/>
</dbReference>
<organism evidence="6 7">
    <name type="scientific">Conexibacter arvalis</name>
    <dbReference type="NCBI Taxonomy" id="912552"/>
    <lineage>
        <taxon>Bacteria</taxon>
        <taxon>Bacillati</taxon>
        <taxon>Actinomycetota</taxon>
        <taxon>Thermoleophilia</taxon>
        <taxon>Solirubrobacterales</taxon>
        <taxon>Conexibacteraceae</taxon>
        <taxon>Conexibacter</taxon>
    </lineage>
</organism>
<keyword evidence="7" id="KW-1185">Reference proteome</keyword>
<evidence type="ECO:0000256" key="4">
    <source>
        <dbReference type="ARBA" id="ARBA00022842"/>
    </source>
</evidence>
<proteinExistence type="predicted"/>
<evidence type="ECO:0000313" key="7">
    <source>
        <dbReference type="Proteomes" id="UP000585272"/>
    </source>
</evidence>
<name>A0A840IB21_9ACTN</name>
<protein>
    <submittedName>
        <fullName evidence="6">PIN domain nuclease of toxin-antitoxin system</fullName>
    </submittedName>
</protein>
<dbReference type="GO" id="GO:0004518">
    <property type="term" value="F:nuclease activity"/>
    <property type="evidence" value="ECO:0007669"/>
    <property type="project" value="UniProtKB-KW"/>
</dbReference>
<dbReference type="PANTHER" id="PTHR36173">
    <property type="entry name" value="RIBONUCLEASE VAPC16-RELATED"/>
    <property type="match status" value="1"/>
</dbReference>
<dbReference type="RefSeq" id="WP_183340803.1">
    <property type="nucleotide sequence ID" value="NZ_JACHNU010000001.1"/>
</dbReference>
<keyword evidence="3" id="KW-0378">Hydrolase</keyword>
<dbReference type="GO" id="GO:0016787">
    <property type="term" value="F:hydrolase activity"/>
    <property type="evidence" value="ECO:0007669"/>
    <property type="project" value="UniProtKB-KW"/>
</dbReference>
<evidence type="ECO:0000313" key="6">
    <source>
        <dbReference type="EMBL" id="MBB4662089.1"/>
    </source>
</evidence>
<keyword evidence="1" id="KW-0540">Nuclease</keyword>
<dbReference type="SUPFAM" id="SSF88723">
    <property type="entry name" value="PIN domain-like"/>
    <property type="match status" value="1"/>
</dbReference>
<reference evidence="6 7" key="1">
    <citation type="submission" date="2020-08" db="EMBL/GenBank/DDBJ databases">
        <title>Genomic Encyclopedia of Archaeal and Bacterial Type Strains, Phase II (KMG-II): from individual species to whole genera.</title>
        <authorList>
            <person name="Goeker M."/>
        </authorList>
    </citation>
    <scope>NUCLEOTIDE SEQUENCE [LARGE SCALE GENOMIC DNA]</scope>
    <source>
        <strain evidence="6 7">DSM 23288</strain>
    </source>
</reference>
<dbReference type="InterPro" id="IPR052919">
    <property type="entry name" value="TA_system_RNase"/>
</dbReference>
<dbReference type="Proteomes" id="UP000585272">
    <property type="component" value="Unassembled WGS sequence"/>
</dbReference>
<dbReference type="PANTHER" id="PTHR36173:SF2">
    <property type="entry name" value="RIBONUCLEASE VAPC16"/>
    <property type="match status" value="1"/>
</dbReference>
<dbReference type="GO" id="GO:0046872">
    <property type="term" value="F:metal ion binding"/>
    <property type="evidence" value="ECO:0007669"/>
    <property type="project" value="UniProtKB-KW"/>
</dbReference>
<evidence type="ECO:0000256" key="3">
    <source>
        <dbReference type="ARBA" id="ARBA00022801"/>
    </source>
</evidence>
<dbReference type="InterPro" id="IPR002716">
    <property type="entry name" value="PIN_dom"/>
</dbReference>
<dbReference type="CDD" id="cd09872">
    <property type="entry name" value="PIN_Sll0205-like"/>
    <property type="match status" value="1"/>
</dbReference>
<comment type="caution">
    <text evidence="6">The sequence shown here is derived from an EMBL/GenBank/DDBJ whole genome shotgun (WGS) entry which is preliminary data.</text>
</comment>
<gene>
    <name evidence="6" type="ORF">BDZ31_001662</name>
</gene>
<evidence type="ECO:0000259" key="5">
    <source>
        <dbReference type="Pfam" id="PF01850"/>
    </source>
</evidence>
<keyword evidence="2" id="KW-0479">Metal-binding</keyword>
<feature type="domain" description="PIN" evidence="5">
    <location>
        <begin position="3"/>
        <end position="118"/>
    </location>
</feature>